<dbReference type="EMBL" id="HBEG01051676">
    <property type="protein sequence ID" value="CAD8387740.1"/>
    <property type="molecule type" value="Transcribed_RNA"/>
</dbReference>
<evidence type="ECO:0000313" key="1">
    <source>
        <dbReference type="EMBL" id="CAD8387740.1"/>
    </source>
</evidence>
<dbReference type="AlphaFoldDB" id="A0A7S0BA48"/>
<gene>
    <name evidence="1" type="ORF">PBAH0796_LOCUS31428</name>
</gene>
<organism evidence="1">
    <name type="scientific">Pyrodinium bahamense</name>
    <dbReference type="NCBI Taxonomy" id="73915"/>
    <lineage>
        <taxon>Eukaryota</taxon>
        <taxon>Sar</taxon>
        <taxon>Alveolata</taxon>
        <taxon>Dinophyceae</taxon>
        <taxon>Gonyaulacales</taxon>
        <taxon>Pyrocystaceae</taxon>
        <taxon>Pyrodinium</taxon>
    </lineage>
</organism>
<proteinExistence type="predicted"/>
<protein>
    <submittedName>
        <fullName evidence="1">Uncharacterized protein</fullName>
    </submittedName>
</protein>
<reference evidence="1" key="1">
    <citation type="submission" date="2021-01" db="EMBL/GenBank/DDBJ databases">
        <authorList>
            <person name="Corre E."/>
            <person name="Pelletier E."/>
            <person name="Niang G."/>
            <person name="Scheremetjew M."/>
            <person name="Finn R."/>
            <person name="Kale V."/>
            <person name="Holt S."/>
            <person name="Cochrane G."/>
            <person name="Meng A."/>
            <person name="Brown T."/>
            <person name="Cohen L."/>
        </authorList>
    </citation>
    <scope>NUCLEOTIDE SEQUENCE</scope>
    <source>
        <strain evidence="1">Pbaha01</strain>
    </source>
</reference>
<sequence>MAELTEVKVEDLLVCGACCCTINSLYCKMPECIGFKNSGVICCMRVQLAGCKPIREENEDKKCCVWNEGGVYCIIPYTCCLDQQQLFCLDSRCAFPCNEKVPCICTLLPFFVLAADWKLKPKCCAKVSDLMG</sequence>
<accession>A0A7S0BA48</accession>
<name>A0A7S0BA48_9DINO</name>